<dbReference type="InterPro" id="IPR036322">
    <property type="entry name" value="WD40_repeat_dom_sf"/>
</dbReference>
<organism evidence="3 4">
    <name type="scientific">Volvox reticuliferus</name>
    <dbReference type="NCBI Taxonomy" id="1737510"/>
    <lineage>
        <taxon>Eukaryota</taxon>
        <taxon>Viridiplantae</taxon>
        <taxon>Chlorophyta</taxon>
        <taxon>core chlorophytes</taxon>
        <taxon>Chlorophyceae</taxon>
        <taxon>CS clade</taxon>
        <taxon>Chlamydomonadales</taxon>
        <taxon>Volvocaceae</taxon>
        <taxon>Volvox</taxon>
    </lineage>
</organism>
<keyword evidence="1" id="KW-0853">WD repeat</keyword>
<feature type="region of interest" description="Disordered" evidence="2">
    <location>
        <begin position="129"/>
        <end position="155"/>
    </location>
</feature>
<dbReference type="Gene3D" id="2.130.10.10">
    <property type="entry name" value="YVTN repeat-like/Quinoprotein amine dehydrogenase"/>
    <property type="match status" value="1"/>
</dbReference>
<dbReference type="PROSITE" id="PS50082">
    <property type="entry name" value="WD_REPEATS_2"/>
    <property type="match status" value="1"/>
</dbReference>
<feature type="compositionally biased region" description="Gly residues" evidence="2">
    <location>
        <begin position="140"/>
        <end position="155"/>
    </location>
</feature>
<dbReference type="AlphaFoldDB" id="A0A8J4CRY1"/>
<reference evidence="3" key="1">
    <citation type="journal article" date="2021" name="Proc. Natl. Acad. Sci. U.S.A.">
        <title>Three genomes in the algal genus Volvox reveal the fate of a haploid sex-determining region after a transition to homothallism.</title>
        <authorList>
            <person name="Yamamoto K."/>
            <person name="Hamaji T."/>
            <person name="Kawai-Toyooka H."/>
            <person name="Matsuzaki R."/>
            <person name="Takahashi F."/>
            <person name="Nishimura Y."/>
            <person name="Kawachi M."/>
            <person name="Noguchi H."/>
            <person name="Minakuchi Y."/>
            <person name="Umen J.G."/>
            <person name="Toyoda A."/>
            <person name="Nozaki H."/>
        </authorList>
    </citation>
    <scope>NUCLEOTIDE SEQUENCE</scope>
    <source>
        <strain evidence="3">NIES-3786</strain>
    </source>
</reference>
<dbReference type="EMBL" id="BNCP01000035">
    <property type="protein sequence ID" value="GIL86352.1"/>
    <property type="molecule type" value="Genomic_DNA"/>
</dbReference>
<dbReference type="OrthoDB" id="547029at2759"/>
<proteinExistence type="predicted"/>
<feature type="non-terminal residue" evidence="3">
    <location>
        <position position="1"/>
    </location>
</feature>
<evidence type="ECO:0000313" key="4">
    <source>
        <dbReference type="Proteomes" id="UP000747110"/>
    </source>
</evidence>
<evidence type="ECO:0000313" key="3">
    <source>
        <dbReference type="EMBL" id="GIL86352.1"/>
    </source>
</evidence>
<dbReference type="Proteomes" id="UP000747110">
    <property type="component" value="Unassembled WGS sequence"/>
</dbReference>
<name>A0A8J4CRY1_9CHLO</name>
<protein>
    <submittedName>
        <fullName evidence="3">Uncharacterized protein</fullName>
    </submittedName>
</protein>
<evidence type="ECO:0000256" key="2">
    <source>
        <dbReference type="SAM" id="MobiDB-lite"/>
    </source>
</evidence>
<dbReference type="SUPFAM" id="SSF50978">
    <property type="entry name" value="WD40 repeat-like"/>
    <property type="match status" value="1"/>
</dbReference>
<dbReference type="InterPro" id="IPR015943">
    <property type="entry name" value="WD40/YVTN_repeat-like_dom_sf"/>
</dbReference>
<dbReference type="InterPro" id="IPR001680">
    <property type="entry name" value="WD40_rpt"/>
</dbReference>
<feature type="non-terminal residue" evidence="3">
    <location>
        <position position="634"/>
    </location>
</feature>
<comment type="caution">
    <text evidence="3">The sequence shown here is derived from an EMBL/GenBank/DDBJ whole genome shotgun (WGS) entry which is preliminary data.</text>
</comment>
<sequence length="634" mass="68222">DDMLDRAMSRLAFRPSREQVAAEVAAWRAAEPGALASVARHLAEGLTHELVDELIAEAYDEICHLKKVADSFAFDMLVEAVAFSQRKYVFGSGEDGVRARLRDAAAQQDANLARSLAAKRATTLSRNLTRKMTLNSRASGGAGGSSGGAYGGGSAGGDVGDDIDAEQYSSYGSRAVAMPPSRGIKLGDALSDDLDEEAIYVMHREFNDTNMARHEKQLYLQGLKAMLQEMRLRRGDAPYGHTQQLSVYWPPYVRVTRAQRLAAQRARPPLAAGPAVWRHLLRDPLSRVGLGLWSGPDCAVAAQRERLFWSQVALRPSYLTAKNAPMVQVFRELGPITALSASPNGAFLAVGTAPGAMLVFNMRNKPVAPWFQVLGDGQTYKRPWFRRQKPRNPALVAFAWSADSYQLASLDASSTLRMWWIRPEPGSNVKEDPGRQPVAPELILSLGPMSVAITGKAPVLEPLLEEQLLGQAAAGPGWDAPAGNGGGSSAGTAAAAAAAAAAAQAAVLSRQWALCFHPEFNIAGVQPTVMLPQVTGDIVRLTTLVGSRVLALPLPRTRGQPPRSKLDQQTVDFLMPPQIRAPEAHVQALLRGHNSHIVFVGVMADCASIVSVDSDGLVNVWPTFSGDRTGYGWF</sequence>
<evidence type="ECO:0000256" key="1">
    <source>
        <dbReference type="PROSITE-ProRule" id="PRU00221"/>
    </source>
</evidence>
<feature type="repeat" description="WD" evidence="1">
    <location>
        <begin position="590"/>
        <end position="621"/>
    </location>
</feature>
<keyword evidence="4" id="KW-1185">Reference proteome</keyword>
<accession>A0A8J4CRY1</accession>
<gene>
    <name evidence="3" type="ORF">Vretifemale_14656</name>
</gene>